<proteinExistence type="predicted"/>
<dbReference type="SUPFAM" id="SSF53098">
    <property type="entry name" value="Ribonuclease H-like"/>
    <property type="match status" value="1"/>
</dbReference>
<dbReference type="PANTHER" id="PTHR47611:SF3">
    <property type="entry name" value="HAT C-TERMINAL DIMERISATION DOMAIN-CONTAINING PROTEIN"/>
    <property type="match status" value="1"/>
</dbReference>
<reference evidence="2" key="1">
    <citation type="submission" date="2016-05" db="EMBL/GenBank/DDBJ databases">
        <authorList>
            <person name="Lavstsen T."/>
            <person name="Jespersen J.S."/>
        </authorList>
    </citation>
    <scope>NUCLEOTIDE SEQUENCE</scope>
    <source>
        <tissue evidence="2">Brain</tissue>
    </source>
</reference>
<gene>
    <name evidence="2" type="primary">BX324155.1</name>
</gene>
<evidence type="ECO:0000313" key="2">
    <source>
        <dbReference type="EMBL" id="SBQ96022.1"/>
    </source>
</evidence>
<evidence type="ECO:0000259" key="1">
    <source>
        <dbReference type="Pfam" id="PF05699"/>
    </source>
</evidence>
<name>A0A1A8IFU3_NOTKU</name>
<protein>
    <recommendedName>
        <fullName evidence="1">HAT C-terminal dimerisation domain-containing protein</fullName>
    </recommendedName>
</protein>
<organism evidence="2">
    <name type="scientific">Nothobranchius kuhntae</name>
    <name type="common">Beira killifish</name>
    <dbReference type="NCBI Taxonomy" id="321403"/>
    <lineage>
        <taxon>Eukaryota</taxon>
        <taxon>Metazoa</taxon>
        <taxon>Chordata</taxon>
        <taxon>Craniata</taxon>
        <taxon>Vertebrata</taxon>
        <taxon>Euteleostomi</taxon>
        <taxon>Actinopterygii</taxon>
        <taxon>Neopterygii</taxon>
        <taxon>Teleostei</taxon>
        <taxon>Neoteleostei</taxon>
        <taxon>Acanthomorphata</taxon>
        <taxon>Ovalentaria</taxon>
        <taxon>Atherinomorphae</taxon>
        <taxon>Cyprinodontiformes</taxon>
        <taxon>Nothobranchiidae</taxon>
        <taxon>Nothobranchius</taxon>
    </lineage>
</organism>
<sequence length="109" mass="12367">MKELFGELFMGQEPRTRSAAKVADEEINLYRLAGCIHIDDNPLRWWKEHHSLYPHLSKLALCYLVVPGTSVPSERVFSTAGDIVTASRSVLSAEHVDILIFLKKNMEVE</sequence>
<dbReference type="Pfam" id="PF05699">
    <property type="entry name" value="Dimer_Tnp_hAT"/>
    <property type="match status" value="1"/>
</dbReference>
<dbReference type="EMBL" id="HAED01009810">
    <property type="protein sequence ID" value="SBQ96022.1"/>
    <property type="molecule type" value="Transcribed_RNA"/>
</dbReference>
<accession>A0A1A8IFU3</accession>
<feature type="domain" description="HAT C-terminal dimerisation" evidence="1">
    <location>
        <begin position="34"/>
        <end position="106"/>
    </location>
</feature>
<dbReference type="GO" id="GO:0046983">
    <property type="term" value="F:protein dimerization activity"/>
    <property type="evidence" value="ECO:0007669"/>
    <property type="project" value="InterPro"/>
</dbReference>
<dbReference type="InterPro" id="IPR008906">
    <property type="entry name" value="HATC_C_dom"/>
</dbReference>
<reference evidence="2" key="2">
    <citation type="submission" date="2016-06" db="EMBL/GenBank/DDBJ databases">
        <title>The genome of a short-lived fish provides insights into sex chromosome evolution and the genetic control of aging.</title>
        <authorList>
            <person name="Reichwald K."/>
            <person name="Felder M."/>
            <person name="Petzold A."/>
            <person name="Koch P."/>
            <person name="Groth M."/>
            <person name="Platzer M."/>
        </authorList>
    </citation>
    <scope>NUCLEOTIDE SEQUENCE</scope>
    <source>
        <tissue evidence="2">Brain</tissue>
    </source>
</reference>
<dbReference type="InterPro" id="IPR012337">
    <property type="entry name" value="RNaseH-like_sf"/>
</dbReference>
<dbReference type="AlphaFoldDB" id="A0A1A8IFU3"/>
<dbReference type="PANTHER" id="PTHR47611">
    <property type="entry name" value="HAT DIMERISATION DOMAIN, C-TERMINAL"/>
    <property type="match status" value="1"/>
</dbReference>